<accession>A0ABR3FHJ1</accession>
<organism evidence="4 5">
    <name type="scientific">Marasmius crinis-equi</name>
    <dbReference type="NCBI Taxonomy" id="585013"/>
    <lineage>
        <taxon>Eukaryota</taxon>
        <taxon>Fungi</taxon>
        <taxon>Dikarya</taxon>
        <taxon>Basidiomycota</taxon>
        <taxon>Agaricomycotina</taxon>
        <taxon>Agaricomycetes</taxon>
        <taxon>Agaricomycetidae</taxon>
        <taxon>Agaricales</taxon>
        <taxon>Marasmiineae</taxon>
        <taxon>Marasmiaceae</taxon>
        <taxon>Marasmius</taxon>
    </lineage>
</organism>
<proteinExistence type="predicted"/>
<keyword evidence="2" id="KW-0472">Membrane</keyword>
<keyword evidence="2" id="KW-0812">Transmembrane</keyword>
<feature type="transmembrane region" description="Helical" evidence="2">
    <location>
        <begin position="272"/>
        <end position="293"/>
    </location>
</feature>
<feature type="transmembrane region" description="Helical" evidence="2">
    <location>
        <begin position="43"/>
        <end position="62"/>
    </location>
</feature>
<keyword evidence="5" id="KW-1185">Reference proteome</keyword>
<dbReference type="InterPro" id="IPR045339">
    <property type="entry name" value="DUF6534"/>
</dbReference>
<evidence type="ECO:0000256" key="2">
    <source>
        <dbReference type="SAM" id="Phobius"/>
    </source>
</evidence>
<dbReference type="PANTHER" id="PTHR40465:SF1">
    <property type="entry name" value="DUF6534 DOMAIN-CONTAINING PROTEIN"/>
    <property type="match status" value="1"/>
</dbReference>
<reference evidence="4 5" key="1">
    <citation type="submission" date="2024-02" db="EMBL/GenBank/DDBJ databases">
        <title>A draft genome for the cacao thread blight pathogen Marasmius crinis-equi.</title>
        <authorList>
            <person name="Cohen S.P."/>
            <person name="Baruah I.K."/>
            <person name="Amoako-Attah I."/>
            <person name="Bukari Y."/>
            <person name="Meinhardt L.W."/>
            <person name="Bailey B.A."/>
        </authorList>
    </citation>
    <scope>NUCLEOTIDE SEQUENCE [LARGE SCALE GENOMIC DNA]</scope>
    <source>
        <strain evidence="4 5">GH-76</strain>
    </source>
</reference>
<evidence type="ECO:0000313" key="4">
    <source>
        <dbReference type="EMBL" id="KAL0574833.1"/>
    </source>
</evidence>
<dbReference type="EMBL" id="JBAHYK010000361">
    <property type="protein sequence ID" value="KAL0574833.1"/>
    <property type="molecule type" value="Genomic_DNA"/>
</dbReference>
<feature type="transmembrane region" description="Helical" evidence="2">
    <location>
        <begin position="204"/>
        <end position="226"/>
    </location>
</feature>
<sequence length="472" mass="52766">MAGGINDFSNTISELLDPLFYGALIAIWSAMPLRSTPLALSYSVSPAFSMFGICISQTWAYIHANDDRWPLRTFVGFILYARVPQYFKDYLSNRATSLFVLGCTLLDAFMLHHYFVGNYGNLITLSQVTPEISMFILLNSVVVVACDLCFATRVWRLRRVHWAITVAIVVAAIGAMIPAITLVDSLFKFPGFAQLNTRTRKLEIGFSNISSAVSQSMSTFALWYSFHAHMSEVSTRQPILKRLRNVIINRGALLTVDQLLVAILFLARPQRLYWYTFHQFLAPLYLITTLATLNARRPPRAQSWQIEVTSEIPYSPTYPTPTGREGGFSGRLEEGGMRQRESVYPTVTPYPLSVATNHTPSSSVQVHVGNGHPLQSPATRKRRTFPRQAFALLSPDLYRRKTRARKGKSIATAKEPTSPAPLSPGNSDISLTPLTGTHETQVQIQVESEENELQFVIEAETETATDSDAYLN</sequence>
<dbReference type="PANTHER" id="PTHR40465">
    <property type="entry name" value="CHROMOSOME 1, WHOLE GENOME SHOTGUN SEQUENCE"/>
    <property type="match status" value="1"/>
</dbReference>
<evidence type="ECO:0000256" key="1">
    <source>
        <dbReference type="SAM" id="MobiDB-lite"/>
    </source>
</evidence>
<dbReference type="Pfam" id="PF20152">
    <property type="entry name" value="DUF6534"/>
    <property type="match status" value="1"/>
</dbReference>
<protein>
    <recommendedName>
        <fullName evidence="3">DUF6534 domain-containing protein</fullName>
    </recommendedName>
</protein>
<feature type="compositionally biased region" description="Polar residues" evidence="1">
    <location>
        <begin position="424"/>
        <end position="433"/>
    </location>
</feature>
<feature type="transmembrane region" description="Helical" evidence="2">
    <location>
        <begin position="12"/>
        <end position="31"/>
    </location>
</feature>
<feature type="transmembrane region" description="Helical" evidence="2">
    <location>
        <begin position="162"/>
        <end position="184"/>
    </location>
</feature>
<evidence type="ECO:0000313" key="5">
    <source>
        <dbReference type="Proteomes" id="UP001465976"/>
    </source>
</evidence>
<gene>
    <name evidence="4" type="ORF">V5O48_007131</name>
</gene>
<feature type="transmembrane region" description="Helical" evidence="2">
    <location>
        <begin position="247"/>
        <end position="266"/>
    </location>
</feature>
<keyword evidence="2" id="KW-1133">Transmembrane helix</keyword>
<name>A0ABR3FHJ1_9AGAR</name>
<comment type="caution">
    <text evidence="4">The sequence shown here is derived from an EMBL/GenBank/DDBJ whole genome shotgun (WGS) entry which is preliminary data.</text>
</comment>
<feature type="region of interest" description="Disordered" evidence="1">
    <location>
        <begin position="401"/>
        <end position="433"/>
    </location>
</feature>
<evidence type="ECO:0000259" key="3">
    <source>
        <dbReference type="Pfam" id="PF20152"/>
    </source>
</evidence>
<feature type="transmembrane region" description="Helical" evidence="2">
    <location>
        <begin position="95"/>
        <end position="115"/>
    </location>
</feature>
<feature type="domain" description="DUF6534" evidence="3">
    <location>
        <begin position="212"/>
        <end position="297"/>
    </location>
</feature>
<feature type="transmembrane region" description="Helical" evidence="2">
    <location>
        <begin position="135"/>
        <end position="155"/>
    </location>
</feature>
<dbReference type="Proteomes" id="UP001465976">
    <property type="component" value="Unassembled WGS sequence"/>
</dbReference>